<dbReference type="Proteomes" id="UP000198238">
    <property type="component" value="Chromosome"/>
</dbReference>
<evidence type="ECO:0000313" key="2">
    <source>
        <dbReference type="EMBL" id="ASK28116.1"/>
    </source>
</evidence>
<dbReference type="AlphaFoldDB" id="A0A220S3Y8"/>
<gene>
    <name evidence="2" type="ORF">BG910_10595</name>
</gene>
<evidence type="ECO:0000313" key="3">
    <source>
        <dbReference type="Proteomes" id="UP000198238"/>
    </source>
</evidence>
<dbReference type="EMBL" id="CP022278">
    <property type="protein sequence ID" value="ASK28116.1"/>
    <property type="molecule type" value="Genomic_DNA"/>
</dbReference>
<proteinExistence type="predicted"/>
<accession>A0A220S3Y8</accession>
<name>A0A220S3Y8_9NEIS</name>
<dbReference type="KEGG" id="nei:BG910_10595"/>
<keyword evidence="3" id="KW-1185">Reference proteome</keyword>
<dbReference type="RefSeq" id="WP_089036808.1">
    <property type="nucleotide sequence ID" value="NZ_CP022278.1"/>
</dbReference>
<protein>
    <submittedName>
        <fullName evidence="2">Uncharacterized protein</fullName>
    </submittedName>
</protein>
<feature type="chain" id="PRO_5012939806" evidence="1">
    <location>
        <begin position="20"/>
        <end position="84"/>
    </location>
</feature>
<keyword evidence="1" id="KW-0732">Signal</keyword>
<evidence type="ECO:0000256" key="1">
    <source>
        <dbReference type="SAM" id="SignalP"/>
    </source>
</evidence>
<organism evidence="2 3">
    <name type="scientific">Neisseria chenwenguii</name>
    <dbReference type="NCBI Taxonomy" id="1853278"/>
    <lineage>
        <taxon>Bacteria</taxon>
        <taxon>Pseudomonadati</taxon>
        <taxon>Pseudomonadota</taxon>
        <taxon>Betaproteobacteria</taxon>
        <taxon>Neisseriales</taxon>
        <taxon>Neisseriaceae</taxon>
        <taxon>Neisseria</taxon>
    </lineage>
</organism>
<feature type="signal peptide" evidence="1">
    <location>
        <begin position="1"/>
        <end position="19"/>
    </location>
</feature>
<sequence>MKKFAFAAIIATAASIAAADSPMPEWNHANDSGEIAGLTEVKYDTTIHSAKADDRVEFTVTPTGVRTPGDIGYNDTHARLINND</sequence>
<reference evidence="2 3" key="1">
    <citation type="submission" date="2017-06" db="EMBL/GenBank/DDBJ databases">
        <title>Neisseria chenwenguii sp. nov., isolated from the intestinal contents of Tibetan Plateau Pika in Yushu, Qinghai Province, China.</title>
        <authorList>
            <person name="Zhang G."/>
        </authorList>
    </citation>
    <scope>NUCLEOTIDE SEQUENCE [LARGE SCALE GENOMIC DNA]</scope>
    <source>
        <strain evidence="2 3">10023</strain>
    </source>
</reference>